<feature type="domain" description="Schlafen GTPase-like" evidence="2">
    <location>
        <begin position="400"/>
        <end position="524"/>
    </location>
</feature>
<dbReference type="InterPro" id="IPR048729">
    <property type="entry name" value="SLFN_GTPase-like"/>
</dbReference>
<reference evidence="4" key="1">
    <citation type="submission" date="2013-03" db="EMBL/GenBank/DDBJ databases">
        <authorList>
            <person name="Jeffery W."/>
            <person name="Warren W."/>
            <person name="Wilson R.K."/>
        </authorList>
    </citation>
    <scope>NUCLEOTIDE SEQUENCE</scope>
    <source>
        <strain evidence="4">female</strain>
    </source>
</reference>
<dbReference type="eggNOG" id="ENOG502QWKG">
    <property type="taxonomic scope" value="Eukaryota"/>
</dbReference>
<reference evidence="4" key="2">
    <citation type="journal article" date="2014" name="Nat. Commun.">
        <title>The cavefish genome reveals candidate genes for eye loss.</title>
        <authorList>
            <person name="McGaugh S.E."/>
            <person name="Gross J.B."/>
            <person name="Aken B."/>
            <person name="Blin M."/>
            <person name="Borowsky R."/>
            <person name="Chalopin D."/>
            <person name="Hinaux H."/>
            <person name="Jeffery W.R."/>
            <person name="Keene A."/>
            <person name="Ma L."/>
            <person name="Minx P."/>
            <person name="Murphy D."/>
            <person name="O'Quin K.E."/>
            <person name="Retaux S."/>
            <person name="Rohner N."/>
            <person name="Searle S.M."/>
            <person name="Stahl B.A."/>
            <person name="Tabin C."/>
            <person name="Volff J.N."/>
            <person name="Yoshizawa M."/>
            <person name="Warren W.C."/>
        </authorList>
    </citation>
    <scope>NUCLEOTIDE SEQUENCE [LARGE SCALE GENOMIC DNA]</scope>
    <source>
        <strain evidence="4">female</strain>
    </source>
</reference>
<proteinExistence type="predicted"/>
<organism evidence="3 4">
    <name type="scientific">Astyanax mexicanus</name>
    <name type="common">Blind cave fish</name>
    <name type="synonym">Astyanax fasciatus mexicanus</name>
    <dbReference type="NCBI Taxonomy" id="7994"/>
    <lineage>
        <taxon>Eukaryota</taxon>
        <taxon>Metazoa</taxon>
        <taxon>Chordata</taxon>
        <taxon>Craniata</taxon>
        <taxon>Vertebrata</taxon>
        <taxon>Euteleostomi</taxon>
        <taxon>Actinopterygii</taxon>
        <taxon>Neopterygii</taxon>
        <taxon>Teleostei</taxon>
        <taxon>Ostariophysi</taxon>
        <taxon>Characiformes</taxon>
        <taxon>Characoidei</taxon>
        <taxon>Acestrorhamphidae</taxon>
        <taxon>Acestrorhamphinae</taxon>
        <taxon>Astyanax</taxon>
    </lineage>
</organism>
<dbReference type="InParanoid" id="W5LQG3"/>
<accession>W5LQG3</accession>
<dbReference type="PANTHER" id="PTHR12155:SF30">
    <property type="entry name" value="PROTEIN SLFN14"/>
    <property type="match status" value="1"/>
</dbReference>
<dbReference type="Proteomes" id="UP000018467">
    <property type="component" value="Unassembled WGS sequence"/>
</dbReference>
<dbReference type="Pfam" id="PF04326">
    <property type="entry name" value="SLFN_AlbA_2"/>
    <property type="match status" value="1"/>
</dbReference>
<protein>
    <submittedName>
        <fullName evidence="3">Schlafen family member 13-like</fullName>
    </submittedName>
</protein>
<feature type="domain" description="Schlafen AlbA-2" evidence="1">
    <location>
        <begin position="196"/>
        <end position="316"/>
    </location>
</feature>
<dbReference type="Gene3D" id="3.40.50.300">
    <property type="entry name" value="P-loop containing nucleotide triphosphate hydrolases"/>
    <property type="match status" value="2"/>
</dbReference>
<evidence type="ECO:0000259" key="2">
    <source>
        <dbReference type="Pfam" id="PF21026"/>
    </source>
</evidence>
<reference evidence="3" key="3">
    <citation type="submission" date="2025-08" db="UniProtKB">
        <authorList>
            <consortium name="Ensembl"/>
        </authorList>
    </citation>
    <scope>IDENTIFICATION</scope>
</reference>
<evidence type="ECO:0000259" key="1">
    <source>
        <dbReference type="Pfam" id="PF04326"/>
    </source>
</evidence>
<dbReference type="InterPro" id="IPR027417">
    <property type="entry name" value="P-loop_NTPase"/>
</dbReference>
<dbReference type="GeneTree" id="ENSGT00410000025651"/>
<dbReference type="HOGENOM" id="CLU_007071_0_0_1"/>
<dbReference type="AlphaFoldDB" id="W5LQG3"/>
<dbReference type="Ensembl" id="ENSAMXT00000022260.2">
    <property type="protein sequence ID" value="ENSAMXP00000022260.2"/>
    <property type="gene ID" value="ENSAMXG00000021613.2"/>
</dbReference>
<dbReference type="InterPro" id="IPR007421">
    <property type="entry name" value="Schlafen_AlbA_2_dom"/>
</dbReference>
<dbReference type="Gene3D" id="3.30.950.30">
    <property type="entry name" value="Schlafen, AAA domain"/>
    <property type="match status" value="1"/>
</dbReference>
<sequence>MALSKPDSSARYWRSSDQYFNINKCTFGEQARNKIDKAKRTQQSDVILQCVCALLNSGGGVISAGVENEDYCYCTMSLGQDLEEHLLKLLDVPEDFIEFVQSGNALHMYVKSWCSHDNRARLCSVHSGLRKRAGTKTPLIHPSGVLDFIKKKRQTLYLGPPAKRTKWIHGDEIYNKAQEFYEKQEARLGQILDFGESVNVELKSFAHEKNLKTRLNEKVPKYLSAFGNTKGGFLFIGVDDRSKTVIGCGRGMDAQMMEQMIQEICNRAQSRAFHFLNCARKEEWSVDYEVFEVMENSGEEPRYIVAVKVQAFCCAVFEDDPKCWHIENDTLTQLDPESWLKKMQGCDPDDDLSSRFNKVLSLKDSPPQCRAVYSIKDIATLQERVFSVQGESLNIMCKYIPQELLVNYPNLLTCIQTKSGPGILIMSTSWAIDVNLPRNKSVICEALLISTDCYPTLFCWAEGDSPELWQYVNDTAFSLKQKLVNLGGYTGRLCVIPRLVNCQTGEVIQNETDGAPPYPDSYTLNHVTVQALLRSLTTVVMSISSPLSDTLGCEFFNLLTEEQYDILHKYNGIKHLFIHGPPGSGKTLIAMEKIRMIKNSDNCEDTDILYLCENVGLRDFVRKQCKCLCETRAGFMRRNDDNFFRVKHIIVDEGQNFRLEHGDWYQKANSLVQENDGIFWIFVDYFQRSHTSSSGLPPLNSQSKAFLYEVVRNSEKVFDAMLDLIHQIAEHLKPEETAHFQDMVKNVTLSHSFRGQLIRRTNLPSVETNVVTIIRNLLKRGHSAKDIAVLYSTLEELDNRVYSVKKQMSSVQFGSVENIDEDVVVLDTIRRFSGLERNIVILVDPSRLISDISAHRRLVLIDITLGVMWGKSTIYPPRESKANCALSGLR</sequence>
<evidence type="ECO:0000313" key="3">
    <source>
        <dbReference type="Ensembl" id="ENSAMXP00000022260.2"/>
    </source>
</evidence>
<keyword evidence="4" id="KW-1185">Reference proteome</keyword>
<dbReference type="InterPro" id="IPR029684">
    <property type="entry name" value="Schlafen"/>
</dbReference>
<dbReference type="InterPro" id="IPR038461">
    <property type="entry name" value="Schlafen_AlbA_2_dom_sf"/>
</dbReference>
<dbReference type="Pfam" id="PF21026">
    <property type="entry name" value="SLFN_GTPase-like"/>
    <property type="match status" value="1"/>
</dbReference>
<dbReference type="SUPFAM" id="SSF52540">
    <property type="entry name" value="P-loop containing nucleoside triphosphate hydrolases"/>
    <property type="match status" value="1"/>
</dbReference>
<evidence type="ECO:0000313" key="4">
    <source>
        <dbReference type="Proteomes" id="UP000018467"/>
    </source>
</evidence>
<name>W5LQG3_ASTMX</name>
<dbReference type="PANTHER" id="PTHR12155">
    <property type="entry name" value="SCHLAFEN"/>
    <property type="match status" value="1"/>
</dbReference>
<reference evidence="3" key="4">
    <citation type="submission" date="2025-09" db="UniProtKB">
        <authorList>
            <consortium name="Ensembl"/>
        </authorList>
    </citation>
    <scope>IDENTIFICATION</scope>
</reference>
<dbReference type="Bgee" id="ENSAMXG00000021613">
    <property type="expression patterns" value="Expressed in ovary and 3 other cell types or tissues"/>
</dbReference>